<proteinExistence type="predicted"/>
<sequence>MPVAFPRRFAVTRAVTRLSLLHHVWMVLPLVAAPAAMAQQATIVSDSPANNNPVGVGAPVRAIPDDAGQARLVMASPSASGPQTARLGDKTVSMAPGLRVFSTDMQLTPVNALVGQKLEVRYRLDVYGQLLTAWIMTEAEYKAWKAAH</sequence>
<evidence type="ECO:0000313" key="2">
    <source>
        <dbReference type="EMBL" id="PWK38451.1"/>
    </source>
</evidence>
<reference evidence="2 3" key="1">
    <citation type="submission" date="2018-05" db="EMBL/GenBank/DDBJ databases">
        <title>Genomic Encyclopedia of Type Strains, Phase IV (KMG-V): Genome sequencing to study the core and pangenomes of soil and plant-associated prokaryotes.</title>
        <authorList>
            <person name="Whitman W."/>
        </authorList>
    </citation>
    <scope>NUCLEOTIDE SEQUENCE [LARGE SCALE GENOMIC DNA]</scope>
    <source>
        <strain evidence="2 3">SLV-132</strain>
    </source>
</reference>
<accession>A0A316F1A4</accession>
<comment type="caution">
    <text evidence="2">The sequence shown here is derived from an EMBL/GenBank/DDBJ whole genome shotgun (WGS) entry which is preliminary data.</text>
</comment>
<feature type="signal peptide" evidence="1">
    <location>
        <begin position="1"/>
        <end position="38"/>
    </location>
</feature>
<organism evidence="2 3">
    <name type="scientific">Cupriavidus plantarum</name>
    <dbReference type="NCBI Taxonomy" id="942865"/>
    <lineage>
        <taxon>Bacteria</taxon>
        <taxon>Pseudomonadati</taxon>
        <taxon>Pseudomonadota</taxon>
        <taxon>Betaproteobacteria</taxon>
        <taxon>Burkholderiales</taxon>
        <taxon>Burkholderiaceae</taxon>
        <taxon>Cupriavidus</taxon>
    </lineage>
</organism>
<evidence type="ECO:0000256" key="1">
    <source>
        <dbReference type="SAM" id="SignalP"/>
    </source>
</evidence>
<dbReference type="EMBL" id="QGGT01000001">
    <property type="protein sequence ID" value="PWK38451.1"/>
    <property type="molecule type" value="Genomic_DNA"/>
</dbReference>
<feature type="chain" id="PRO_5016468037" description="Cu/Ag efflux protein CusF" evidence="1">
    <location>
        <begin position="39"/>
        <end position="148"/>
    </location>
</feature>
<keyword evidence="1" id="KW-0732">Signal</keyword>
<evidence type="ECO:0008006" key="4">
    <source>
        <dbReference type="Google" id="ProtNLM"/>
    </source>
</evidence>
<dbReference type="AlphaFoldDB" id="A0A316F1A4"/>
<evidence type="ECO:0000313" key="3">
    <source>
        <dbReference type="Proteomes" id="UP000245754"/>
    </source>
</evidence>
<dbReference type="Proteomes" id="UP000245754">
    <property type="component" value="Unassembled WGS sequence"/>
</dbReference>
<name>A0A316F1A4_9BURK</name>
<gene>
    <name evidence="2" type="ORF">C7419_1012348</name>
</gene>
<keyword evidence="3" id="KW-1185">Reference proteome</keyword>
<protein>
    <recommendedName>
        <fullName evidence="4">Cu/Ag efflux protein CusF</fullName>
    </recommendedName>
</protein>